<dbReference type="InterPro" id="IPR016163">
    <property type="entry name" value="Ald_DH_C"/>
</dbReference>
<dbReference type="FunFam" id="3.40.605.10:FF:000005">
    <property type="entry name" value="Succinate-semialdehyde dehydrogenase I"/>
    <property type="match status" value="1"/>
</dbReference>
<reference evidence="7 8" key="1">
    <citation type="journal article" date="2018" name="Appl. Microbiol. Biotechnol.">
        <title>Characterization of the caprolactam degradation pathway in Pseudomonas jessenii using mass spectrometry-based proteomics.</title>
        <authorList>
            <person name="Otzen M."/>
            <person name="Palacio C."/>
            <person name="Janssen D.B."/>
        </authorList>
    </citation>
    <scope>NUCLEOTIDE SEQUENCE [LARGE SCALE GENOMIC DNA]</scope>
    <source>
        <strain evidence="7 8">GO3</strain>
    </source>
</reference>
<dbReference type="GO" id="GO:0004777">
    <property type="term" value="F:succinate-semialdehyde dehydrogenase (NAD+) activity"/>
    <property type="evidence" value="ECO:0007669"/>
    <property type="project" value="TreeGrafter"/>
</dbReference>
<dbReference type="FunFam" id="3.40.309.10:FF:000004">
    <property type="entry name" value="Succinate-semialdehyde dehydrogenase I"/>
    <property type="match status" value="1"/>
</dbReference>
<keyword evidence="2" id="KW-0521">NADP</keyword>
<dbReference type="Gene3D" id="3.40.605.10">
    <property type="entry name" value="Aldehyde Dehydrogenase, Chain A, domain 1"/>
    <property type="match status" value="1"/>
</dbReference>
<evidence type="ECO:0000256" key="1">
    <source>
        <dbReference type="ARBA" id="ARBA00009986"/>
    </source>
</evidence>
<dbReference type="InterPro" id="IPR015590">
    <property type="entry name" value="Aldehyde_DH_dom"/>
</dbReference>
<evidence type="ECO:0000256" key="3">
    <source>
        <dbReference type="ARBA" id="ARBA00023002"/>
    </source>
</evidence>
<protein>
    <submittedName>
        <fullName evidence="7">Succinate-semialdehyde dehydrogenase (NADP(+))</fullName>
        <ecNumber evidence="7">1.2.1.16</ecNumber>
    </submittedName>
</protein>
<evidence type="ECO:0000256" key="2">
    <source>
        <dbReference type="ARBA" id="ARBA00022857"/>
    </source>
</evidence>
<evidence type="ECO:0000313" key="8">
    <source>
        <dbReference type="Proteomes" id="UP000247437"/>
    </source>
</evidence>
<dbReference type="InterPro" id="IPR016161">
    <property type="entry name" value="Ald_DH/histidinol_DH"/>
</dbReference>
<sequence length="489" mass="51796">MNGTTMPHLNDPSLLRQAMLIDGQWVQADSGQTIEVRNPATGELVARVPNGGELETRRAVEAAERAMPGWRKTLPKERSRVLRKLYDLMLENLDDLATIMTAEQGKPLVESRGEILYAAGFIEWFAEEAKRVYGDIIPHNVEGRQILVQKAPIGVFAAITPWNFPSAMITRKAGPGWAVGCAGVIKPASQTPLSALALAVLAERAGLPAGVCNVVTGSARAIGGELTANPAVRKLSFTGSTEVGAQLLAQCAPTIKKTSMELGGNAPFIIFDDADVDAAVKGALAAKYRNAGQACVAANRILVQAGIYDTFAKKLAEAAAALTVGNGMDKGVVQGPLINEAAVQKVEEHIADALEKGARIATGGKRHALGGSYFEPTVLTNVPREALIFSDETFGPVAPLFRFETEEEAISMANDTPFGLAAYLYARDVGVIFRVVESLEFGMVGVNEGLISTEVAPFGGVKSSGLGREGSKYGVDDYLEIKYVALGGL</sequence>
<dbReference type="CDD" id="cd07103">
    <property type="entry name" value="ALDH_F5_SSADH_GabD"/>
    <property type="match status" value="1"/>
</dbReference>
<dbReference type="GO" id="GO:0009450">
    <property type="term" value="P:gamma-aminobutyric acid catabolic process"/>
    <property type="evidence" value="ECO:0007669"/>
    <property type="project" value="InterPro"/>
</dbReference>
<organism evidence="7 8">
    <name type="scientific">Pseudomonas jessenii</name>
    <dbReference type="NCBI Taxonomy" id="77298"/>
    <lineage>
        <taxon>Bacteria</taxon>
        <taxon>Pseudomonadati</taxon>
        <taxon>Pseudomonadota</taxon>
        <taxon>Gammaproteobacteria</taxon>
        <taxon>Pseudomonadales</taxon>
        <taxon>Pseudomonadaceae</taxon>
        <taxon>Pseudomonas</taxon>
    </lineage>
</organism>
<dbReference type="Gene3D" id="3.40.309.10">
    <property type="entry name" value="Aldehyde Dehydrogenase, Chain A, domain 2"/>
    <property type="match status" value="1"/>
</dbReference>
<dbReference type="PROSITE" id="PS00070">
    <property type="entry name" value="ALDEHYDE_DEHYDR_CYS"/>
    <property type="match status" value="1"/>
</dbReference>
<proteinExistence type="inferred from homology"/>
<comment type="caution">
    <text evidence="7">The sequence shown here is derived from an EMBL/GenBank/DDBJ whole genome shotgun (WGS) entry which is preliminary data.</text>
</comment>
<dbReference type="InterPro" id="IPR010102">
    <property type="entry name" value="Succ_semiAld_DH"/>
</dbReference>
<dbReference type="InterPro" id="IPR050740">
    <property type="entry name" value="Aldehyde_DH_Superfamily"/>
</dbReference>
<comment type="similarity">
    <text evidence="1 5">Belongs to the aldehyde dehydrogenase family.</text>
</comment>
<dbReference type="InterPro" id="IPR029510">
    <property type="entry name" value="Ald_DH_CS_GLU"/>
</dbReference>
<dbReference type="NCBIfam" id="TIGR01780">
    <property type="entry name" value="SSADH"/>
    <property type="match status" value="1"/>
</dbReference>
<gene>
    <name evidence="7" type="primary">gabD</name>
    <name evidence="7" type="ORF">CRX42_01030</name>
</gene>
<keyword evidence="3 5" id="KW-0560">Oxidoreductase</keyword>
<evidence type="ECO:0000256" key="4">
    <source>
        <dbReference type="PROSITE-ProRule" id="PRU10007"/>
    </source>
</evidence>
<dbReference type="EMBL" id="PDLL01000004">
    <property type="protein sequence ID" value="PYY72460.1"/>
    <property type="molecule type" value="Genomic_DNA"/>
</dbReference>
<name>A0A2W0EVQ1_PSEJE</name>
<evidence type="ECO:0000259" key="6">
    <source>
        <dbReference type="Pfam" id="PF00171"/>
    </source>
</evidence>
<dbReference type="EC" id="1.2.1.16" evidence="7"/>
<accession>A0A2W0EVQ1</accession>
<evidence type="ECO:0000313" key="7">
    <source>
        <dbReference type="EMBL" id="PYY72460.1"/>
    </source>
</evidence>
<dbReference type="AlphaFoldDB" id="A0A2W0EVQ1"/>
<feature type="domain" description="Aldehyde dehydrogenase" evidence="6">
    <location>
        <begin position="25"/>
        <end position="484"/>
    </location>
</feature>
<dbReference type="InterPro" id="IPR016160">
    <property type="entry name" value="Ald_DH_CS_CYS"/>
</dbReference>
<feature type="active site" evidence="4">
    <location>
        <position position="261"/>
    </location>
</feature>
<dbReference type="PANTHER" id="PTHR43353">
    <property type="entry name" value="SUCCINATE-SEMIALDEHYDE DEHYDROGENASE, MITOCHONDRIAL"/>
    <property type="match status" value="1"/>
</dbReference>
<dbReference type="SUPFAM" id="SSF53720">
    <property type="entry name" value="ALDH-like"/>
    <property type="match status" value="1"/>
</dbReference>
<dbReference type="GO" id="GO:0005829">
    <property type="term" value="C:cytosol"/>
    <property type="evidence" value="ECO:0007669"/>
    <property type="project" value="TreeGrafter"/>
</dbReference>
<dbReference type="PANTHER" id="PTHR43353:SF5">
    <property type="entry name" value="SUCCINATE-SEMIALDEHYDE DEHYDROGENASE, MITOCHONDRIAL"/>
    <property type="match status" value="1"/>
</dbReference>
<evidence type="ECO:0000256" key="5">
    <source>
        <dbReference type="RuleBase" id="RU003345"/>
    </source>
</evidence>
<dbReference type="Pfam" id="PF00171">
    <property type="entry name" value="Aldedh"/>
    <property type="match status" value="1"/>
</dbReference>
<dbReference type="OrthoDB" id="5687308at2"/>
<dbReference type="PROSITE" id="PS00687">
    <property type="entry name" value="ALDEHYDE_DEHYDR_GLU"/>
    <property type="match status" value="1"/>
</dbReference>
<dbReference type="Proteomes" id="UP000247437">
    <property type="component" value="Unassembled WGS sequence"/>
</dbReference>
<dbReference type="InterPro" id="IPR016162">
    <property type="entry name" value="Ald_DH_N"/>
</dbReference>